<gene>
    <name evidence="4" type="primary">yjaB</name>
    <name evidence="4" type="ORF">IBLFYP30_01377</name>
</gene>
<dbReference type="EC" id="2.3.1.-" evidence="4"/>
<keyword evidence="2 4" id="KW-0012">Acyltransferase</keyword>
<protein>
    <submittedName>
        <fullName evidence="4">Putative N-acetyltransferase YjaB</fullName>
        <ecNumber evidence="4">2.3.1.-</ecNumber>
    </submittedName>
</protein>
<dbReference type="AlphaFoldDB" id="A0A6N3AV01"/>
<keyword evidence="1 4" id="KW-0808">Transferase</keyword>
<organism evidence="4">
    <name type="scientific">Intestinibacter bartlettii</name>
    <dbReference type="NCBI Taxonomy" id="261299"/>
    <lineage>
        <taxon>Bacteria</taxon>
        <taxon>Bacillati</taxon>
        <taxon>Bacillota</taxon>
        <taxon>Clostridia</taxon>
        <taxon>Peptostreptococcales</taxon>
        <taxon>Peptostreptococcaceae</taxon>
        <taxon>Intestinibacter</taxon>
    </lineage>
</organism>
<dbReference type="GO" id="GO:0016747">
    <property type="term" value="F:acyltransferase activity, transferring groups other than amino-acyl groups"/>
    <property type="evidence" value="ECO:0007669"/>
    <property type="project" value="InterPro"/>
</dbReference>
<accession>A0A6N3AV01</accession>
<evidence type="ECO:0000256" key="1">
    <source>
        <dbReference type="ARBA" id="ARBA00022679"/>
    </source>
</evidence>
<dbReference type="CDD" id="cd04301">
    <property type="entry name" value="NAT_SF"/>
    <property type="match status" value="1"/>
</dbReference>
<dbReference type="PANTHER" id="PTHR43800:SF1">
    <property type="entry name" value="PEPTIDYL-LYSINE N-ACETYLTRANSFERASE YJAB"/>
    <property type="match status" value="1"/>
</dbReference>
<reference evidence="4" key="1">
    <citation type="submission" date="2019-11" db="EMBL/GenBank/DDBJ databases">
        <authorList>
            <person name="Feng L."/>
        </authorList>
    </citation>
    <scope>NUCLEOTIDE SEQUENCE</scope>
    <source>
        <strain evidence="4">IbartlettiiLFYP30</strain>
    </source>
</reference>
<sequence length="141" mass="16580">MIRDLKQKDIDKVMETWLDSTIKAHNFMPEKYWQDNYNAVKDIYIPQSKTYVYEEGEEIKGFISILNDDFIGALFVSLNEQGKGIGSKLIEYANAKFNNLKLAVYKQNQRSVDFYIKKGFEILSEEINEDSGFEEYIMVYK</sequence>
<dbReference type="EMBL" id="CACRUE010000022">
    <property type="protein sequence ID" value="VYT93998.1"/>
    <property type="molecule type" value="Genomic_DNA"/>
</dbReference>
<dbReference type="SUPFAM" id="SSF55729">
    <property type="entry name" value="Acyl-CoA N-acyltransferases (Nat)"/>
    <property type="match status" value="1"/>
</dbReference>
<dbReference type="PANTHER" id="PTHR43800">
    <property type="entry name" value="PEPTIDYL-LYSINE N-ACETYLTRANSFERASE YJAB"/>
    <property type="match status" value="1"/>
</dbReference>
<evidence type="ECO:0000259" key="3">
    <source>
        <dbReference type="PROSITE" id="PS51186"/>
    </source>
</evidence>
<feature type="domain" description="N-acetyltransferase" evidence="3">
    <location>
        <begin position="1"/>
        <end position="141"/>
    </location>
</feature>
<evidence type="ECO:0000313" key="4">
    <source>
        <dbReference type="EMBL" id="VYT93998.1"/>
    </source>
</evidence>
<dbReference type="Pfam" id="PF13673">
    <property type="entry name" value="Acetyltransf_10"/>
    <property type="match status" value="1"/>
</dbReference>
<dbReference type="InterPro" id="IPR000182">
    <property type="entry name" value="GNAT_dom"/>
</dbReference>
<dbReference type="Gene3D" id="3.40.630.30">
    <property type="match status" value="1"/>
</dbReference>
<proteinExistence type="predicted"/>
<dbReference type="InterPro" id="IPR016181">
    <property type="entry name" value="Acyl_CoA_acyltransferase"/>
</dbReference>
<dbReference type="RefSeq" id="WP_024038011.1">
    <property type="nucleotide sequence ID" value="NZ_CACRUE010000022.1"/>
</dbReference>
<dbReference type="NCBIfam" id="NF007853">
    <property type="entry name" value="PRK10562.1"/>
    <property type="match status" value="1"/>
</dbReference>
<dbReference type="PROSITE" id="PS51186">
    <property type="entry name" value="GNAT"/>
    <property type="match status" value="1"/>
</dbReference>
<evidence type="ECO:0000256" key="2">
    <source>
        <dbReference type="ARBA" id="ARBA00023315"/>
    </source>
</evidence>
<name>A0A6N3AV01_9FIRM</name>